<keyword evidence="3" id="KW-1185">Reference proteome</keyword>
<dbReference type="EMBL" id="OW240916">
    <property type="protein sequence ID" value="CAH2294930.1"/>
    <property type="molecule type" value="Genomic_DNA"/>
</dbReference>
<organism evidence="2 3">
    <name type="scientific">Pelobates cultripes</name>
    <name type="common">Western spadefoot toad</name>
    <dbReference type="NCBI Taxonomy" id="61616"/>
    <lineage>
        <taxon>Eukaryota</taxon>
        <taxon>Metazoa</taxon>
        <taxon>Chordata</taxon>
        <taxon>Craniata</taxon>
        <taxon>Vertebrata</taxon>
        <taxon>Euteleostomi</taxon>
        <taxon>Amphibia</taxon>
        <taxon>Batrachia</taxon>
        <taxon>Anura</taxon>
        <taxon>Pelobatoidea</taxon>
        <taxon>Pelobatidae</taxon>
        <taxon>Pelobates</taxon>
    </lineage>
</organism>
<evidence type="ECO:0000313" key="3">
    <source>
        <dbReference type="Proteomes" id="UP001295444"/>
    </source>
</evidence>
<feature type="region of interest" description="Disordered" evidence="1">
    <location>
        <begin position="41"/>
        <end position="144"/>
    </location>
</feature>
<gene>
    <name evidence="2" type="ORF">PECUL_23A028910</name>
</gene>
<reference evidence="2" key="1">
    <citation type="submission" date="2022-03" db="EMBL/GenBank/DDBJ databases">
        <authorList>
            <person name="Alioto T."/>
            <person name="Alioto T."/>
            <person name="Gomez Garrido J."/>
        </authorList>
    </citation>
    <scope>NUCLEOTIDE SEQUENCE</scope>
</reference>
<feature type="compositionally biased region" description="Basic and acidic residues" evidence="1">
    <location>
        <begin position="130"/>
        <end position="144"/>
    </location>
</feature>
<dbReference type="AlphaFoldDB" id="A0AAD1SAM3"/>
<proteinExistence type="predicted"/>
<feature type="compositionally biased region" description="Basic and acidic residues" evidence="1">
    <location>
        <begin position="71"/>
        <end position="86"/>
    </location>
</feature>
<dbReference type="Proteomes" id="UP001295444">
    <property type="component" value="Chromosome 05"/>
</dbReference>
<name>A0AAD1SAM3_PELCU</name>
<feature type="compositionally biased region" description="Polar residues" evidence="1">
    <location>
        <begin position="58"/>
        <end position="68"/>
    </location>
</feature>
<accession>A0AAD1SAM3</accession>
<evidence type="ECO:0000313" key="2">
    <source>
        <dbReference type="EMBL" id="CAH2294930.1"/>
    </source>
</evidence>
<evidence type="ECO:0000256" key="1">
    <source>
        <dbReference type="SAM" id="MobiDB-lite"/>
    </source>
</evidence>
<protein>
    <submittedName>
        <fullName evidence="2">Uncharacterized protein</fullName>
    </submittedName>
</protein>
<sequence length="144" mass="15778">MRAAQIIQKPARMAEALNRLCLAFYEMLCDRGMPYSSGSGLVDPPTDAITEPHCMPSGQPTGNVSTDLTDLDTHTRFHTRGTEKARQPQSPSNIPEHGTADQQAAQKHTSTLRAPAGKMPKQLTTLSAARRREPTWSKPKSDKP</sequence>
<feature type="compositionally biased region" description="Polar residues" evidence="1">
    <location>
        <begin position="100"/>
        <end position="112"/>
    </location>
</feature>